<keyword evidence="2" id="KW-1185">Reference proteome</keyword>
<accession>A0ABY6FYI6</accession>
<sequence length="366" mass="38234">MSAPLLTVTGDGTFRVAPDPRGLEGTGDAALDALVRLRSLLGDDLEEQIAARLYLPAALGTESADHVLPASLSLLAGTTGDLTSYGWRLGAGTSHAWQRARELADRLLDAARIALLEYSGPLVTTTLGPLTLAAATFLPSGERTLADTGALRDLPSLLAEGLAERIALVTDRVPGATPAVLVREDGVGAVHRGAVPTASGYRRHRALAAPEIGARWQTLREELTAAAGLDASGLTLALPADADLIAAARTAGWRSLAVSPAAAPRLETSAGRRVWETIADARESGVELTLVVDPARLERELEAFAGAWTQLGYALADARGTTLLAHPRAERPQDPAAEPGRAALLGEQGLERLLRAAPAWAERLEA</sequence>
<gene>
    <name evidence="1" type="ORF">BRM3_10165</name>
</gene>
<protein>
    <recommendedName>
        <fullName evidence="3">Galactokinase</fullName>
    </recommendedName>
</protein>
<name>A0ABY6FYI6_9MICO</name>
<evidence type="ECO:0000313" key="1">
    <source>
        <dbReference type="EMBL" id="UYG15996.1"/>
    </source>
</evidence>
<reference evidence="1" key="1">
    <citation type="submission" date="2022-10" db="EMBL/GenBank/DDBJ databases">
        <title>Whole-Genome Sequencing of Brachybacterium huguangmaarense BRM-3, Isolated from Betula schmidtii.</title>
        <authorList>
            <person name="Haam D."/>
        </authorList>
    </citation>
    <scope>NUCLEOTIDE SEQUENCE</scope>
    <source>
        <strain evidence="1">BRM-3</strain>
    </source>
</reference>
<proteinExistence type="predicted"/>
<organism evidence="1 2">
    <name type="scientific">Brachybacterium huguangmaarense</name>
    <dbReference type="NCBI Taxonomy" id="1652028"/>
    <lineage>
        <taxon>Bacteria</taxon>
        <taxon>Bacillati</taxon>
        <taxon>Actinomycetota</taxon>
        <taxon>Actinomycetes</taxon>
        <taxon>Micrococcales</taxon>
        <taxon>Dermabacteraceae</taxon>
        <taxon>Brachybacterium</taxon>
    </lineage>
</organism>
<dbReference type="Proteomes" id="UP001164305">
    <property type="component" value="Chromosome"/>
</dbReference>
<evidence type="ECO:0000313" key="2">
    <source>
        <dbReference type="Proteomes" id="UP001164305"/>
    </source>
</evidence>
<dbReference type="RefSeq" id="WP_263593209.1">
    <property type="nucleotide sequence ID" value="NZ_CP107020.1"/>
</dbReference>
<dbReference type="EMBL" id="CP107020">
    <property type="protein sequence ID" value="UYG15996.1"/>
    <property type="molecule type" value="Genomic_DNA"/>
</dbReference>
<evidence type="ECO:0008006" key="3">
    <source>
        <dbReference type="Google" id="ProtNLM"/>
    </source>
</evidence>